<keyword evidence="4" id="KW-0325">Glycoprotein</keyword>
<dbReference type="FunFam" id="3.10.50.10:FF:000003">
    <property type="entry name" value="Class V chitinase CHIT5b"/>
    <property type="match status" value="2"/>
</dbReference>
<feature type="signal peptide" evidence="6">
    <location>
        <begin position="1"/>
        <end position="24"/>
    </location>
</feature>
<feature type="domain" description="GH18" evidence="7">
    <location>
        <begin position="27"/>
        <end position="371"/>
    </location>
</feature>
<dbReference type="InterPro" id="IPR029070">
    <property type="entry name" value="Chitinase_insertion_sf"/>
</dbReference>
<dbReference type="InterPro" id="IPR050314">
    <property type="entry name" value="Glycosyl_Hydrlase_18"/>
</dbReference>
<evidence type="ECO:0000256" key="1">
    <source>
        <dbReference type="ARBA" id="ARBA00008682"/>
    </source>
</evidence>
<dbReference type="Pfam" id="PF00704">
    <property type="entry name" value="Glyco_hydro_18"/>
    <property type="match status" value="2"/>
</dbReference>
<evidence type="ECO:0000256" key="6">
    <source>
        <dbReference type="SAM" id="SignalP"/>
    </source>
</evidence>
<dbReference type="FunFam" id="3.20.20.80:FF:000091">
    <property type="entry name" value="Class V chitinase CHIT5"/>
    <property type="match status" value="2"/>
</dbReference>
<dbReference type="InterPro" id="IPR001223">
    <property type="entry name" value="Glyco_hydro18_cat"/>
</dbReference>
<evidence type="ECO:0000256" key="2">
    <source>
        <dbReference type="ARBA" id="ARBA00022729"/>
    </source>
</evidence>
<keyword evidence="5" id="KW-0326">Glycosidase</keyword>
<evidence type="ECO:0000313" key="8">
    <source>
        <dbReference type="EMBL" id="KAF9680682.1"/>
    </source>
</evidence>
<evidence type="ECO:0000256" key="5">
    <source>
        <dbReference type="ARBA" id="ARBA00023295"/>
    </source>
</evidence>
<reference evidence="8 9" key="1">
    <citation type="submission" date="2020-10" db="EMBL/GenBank/DDBJ databases">
        <title>Plant Genome Project.</title>
        <authorList>
            <person name="Zhang R.-G."/>
        </authorList>
    </citation>
    <scope>NUCLEOTIDE SEQUENCE [LARGE SCALE GENOMIC DNA]</scope>
    <source>
        <strain evidence="8">FAFU-HL-1</strain>
        <tissue evidence="8">Leaf</tissue>
    </source>
</reference>
<dbReference type="SUPFAM" id="SSF51445">
    <property type="entry name" value="(Trans)glycosidases"/>
    <property type="match status" value="2"/>
</dbReference>
<comment type="similarity">
    <text evidence="1">Belongs to the glycosyl hydrolase 18 family. Chitinase class V subfamily.</text>
</comment>
<dbReference type="GO" id="GO:0004568">
    <property type="term" value="F:chitinase activity"/>
    <property type="evidence" value="ECO:0007669"/>
    <property type="project" value="TreeGrafter"/>
</dbReference>
<dbReference type="InterPro" id="IPR011583">
    <property type="entry name" value="Chitinase_II/V-like_cat"/>
</dbReference>
<evidence type="ECO:0000259" key="7">
    <source>
        <dbReference type="PROSITE" id="PS51910"/>
    </source>
</evidence>
<comment type="caution">
    <text evidence="8">The sequence shown here is derived from an EMBL/GenBank/DDBJ whole genome shotgun (WGS) entry which is preliminary data.</text>
</comment>
<dbReference type="InterPro" id="IPR017853">
    <property type="entry name" value="GH"/>
</dbReference>
<evidence type="ECO:0000256" key="4">
    <source>
        <dbReference type="ARBA" id="ARBA00023180"/>
    </source>
</evidence>
<dbReference type="Gene3D" id="3.20.20.80">
    <property type="entry name" value="Glycosidases"/>
    <property type="match status" value="2"/>
</dbReference>
<dbReference type="GO" id="GO:0008061">
    <property type="term" value="F:chitin binding"/>
    <property type="evidence" value="ECO:0007669"/>
    <property type="project" value="InterPro"/>
</dbReference>
<dbReference type="AlphaFoldDB" id="A0A835K4V6"/>
<dbReference type="CDD" id="cd02879">
    <property type="entry name" value="GH18_plant_chitinase_class_V"/>
    <property type="match status" value="2"/>
</dbReference>
<gene>
    <name evidence="8" type="ORF">SADUNF_Sadunf06G0147000</name>
</gene>
<dbReference type="GO" id="GO:0006032">
    <property type="term" value="P:chitin catabolic process"/>
    <property type="evidence" value="ECO:0007669"/>
    <property type="project" value="TreeGrafter"/>
</dbReference>
<dbReference type="Gene3D" id="3.10.50.10">
    <property type="match status" value="2"/>
</dbReference>
<accession>A0A835K4V6</accession>
<feature type="chain" id="PRO_5032619490" description="GH18 domain-containing protein" evidence="6">
    <location>
        <begin position="25"/>
        <end position="736"/>
    </location>
</feature>
<sequence length="736" mass="80380">MAIKIYPLFFSIFLVSFQPYFSIGQTVVKGGYWFPGSGFAVSDINSTLFTHLFCAFADVNSQTYQVTISSSNQAQFQTFTTTVQRKNPSVKTLLSIGGGGSDVNTFASMASQSSSRKSFIDSSIKLARSNNFLGLDLDWEYPSDSTQMNNFGTLLTEWRAAVVTEARSSGKTPLLLSAAVLYLPYYYSSSVMYPIQAISNSLDWINLMAYDFYGPGWSPTSTGPPAALYDSVNQESGDNGVRSWIQAGLSAKKLVLGLPFYGWSWRLTNSSNHGLFAPANGQGLAGDGSAGYNQIKQYISQNGATKVFNNTAVADYCYSGTTWIGYDDTQSISGKVAYAKAKGLLGYFAWHVGADDNWALSSKARQLLSNMAAKTLPFFLTLLFLLQLHSSAGQNAVRAVYWFPDSGFPVSKIDSTLFTHLFCAFAHLNHQANRVVIASENQAQFSTFTRTVQQKNPSVKTLLSIGGGGPNKTDFDGMASRAVSRKSFIDSSIRLARSNNFHGLDLDWEYPSNTTQMTNFGLLLAEWRVAVARESRRSGNTPLLLSAAVFRSSDYYTINYPISAISKSLDWINVMAYDFYGPGWSSVTGPPAALYNPGTTTSGNYGITTWIQAGVAANKIVLGFPFYGWAWKLANANNNGFFAPTVGPAISKDGDIGYAEINSFIAQNGARELYNSSFVSNFCYSGTTWIGYDDKESISAKVTYAKNRGLLGYFAWHVAADDKWALSRQAASTWGA</sequence>
<dbReference type="GO" id="GO:0005975">
    <property type="term" value="P:carbohydrate metabolic process"/>
    <property type="evidence" value="ECO:0007669"/>
    <property type="project" value="InterPro"/>
</dbReference>
<dbReference type="PROSITE" id="PS51910">
    <property type="entry name" value="GH18_2"/>
    <property type="match status" value="2"/>
</dbReference>
<name>A0A835K4V6_9ROSI</name>
<keyword evidence="3" id="KW-0378">Hydrolase</keyword>
<keyword evidence="9" id="KW-1185">Reference proteome</keyword>
<protein>
    <recommendedName>
        <fullName evidence="7">GH18 domain-containing protein</fullName>
    </recommendedName>
</protein>
<dbReference type="Proteomes" id="UP000657918">
    <property type="component" value="Unassembled WGS sequence"/>
</dbReference>
<keyword evidence="2 6" id="KW-0732">Signal</keyword>
<dbReference type="EMBL" id="JADGMS010000006">
    <property type="protein sequence ID" value="KAF9680682.1"/>
    <property type="molecule type" value="Genomic_DNA"/>
</dbReference>
<evidence type="ECO:0000256" key="3">
    <source>
        <dbReference type="ARBA" id="ARBA00022801"/>
    </source>
</evidence>
<proteinExistence type="inferred from homology"/>
<dbReference type="GO" id="GO:0005576">
    <property type="term" value="C:extracellular region"/>
    <property type="evidence" value="ECO:0007669"/>
    <property type="project" value="TreeGrafter"/>
</dbReference>
<dbReference type="OrthoDB" id="73875at2759"/>
<organism evidence="8 9">
    <name type="scientific">Salix dunnii</name>
    <dbReference type="NCBI Taxonomy" id="1413687"/>
    <lineage>
        <taxon>Eukaryota</taxon>
        <taxon>Viridiplantae</taxon>
        <taxon>Streptophyta</taxon>
        <taxon>Embryophyta</taxon>
        <taxon>Tracheophyta</taxon>
        <taxon>Spermatophyta</taxon>
        <taxon>Magnoliopsida</taxon>
        <taxon>eudicotyledons</taxon>
        <taxon>Gunneridae</taxon>
        <taxon>Pentapetalae</taxon>
        <taxon>rosids</taxon>
        <taxon>fabids</taxon>
        <taxon>Malpighiales</taxon>
        <taxon>Salicaceae</taxon>
        <taxon>Saliceae</taxon>
        <taxon>Salix</taxon>
    </lineage>
</organism>
<dbReference type="PANTHER" id="PTHR11177">
    <property type="entry name" value="CHITINASE"/>
    <property type="match status" value="1"/>
</dbReference>
<dbReference type="SUPFAM" id="SSF54556">
    <property type="entry name" value="Chitinase insertion domain"/>
    <property type="match status" value="2"/>
</dbReference>
<dbReference type="PANTHER" id="PTHR11177:SF383">
    <property type="entry name" value="GLYCOSYL HYDROLASE FAMILY PROTEIN WITH CHITINASE INSERTION DOMAIN-CONTAINING PROTEIN"/>
    <property type="match status" value="1"/>
</dbReference>
<evidence type="ECO:0000313" key="9">
    <source>
        <dbReference type="Proteomes" id="UP000657918"/>
    </source>
</evidence>
<dbReference type="SMART" id="SM00636">
    <property type="entry name" value="Glyco_18"/>
    <property type="match status" value="2"/>
</dbReference>
<feature type="domain" description="GH18" evidence="7">
    <location>
        <begin position="396"/>
        <end position="736"/>
    </location>
</feature>